<dbReference type="AlphaFoldDB" id="A0A0L7QYW2"/>
<dbReference type="PANTHER" id="PTHR47326">
    <property type="entry name" value="TRANSPOSABLE ELEMENT TC3 TRANSPOSASE-LIKE PROTEIN"/>
    <property type="match status" value="1"/>
</dbReference>
<dbReference type="GO" id="GO:0003676">
    <property type="term" value="F:nucleic acid binding"/>
    <property type="evidence" value="ECO:0007669"/>
    <property type="project" value="InterPro"/>
</dbReference>
<proteinExistence type="predicted"/>
<accession>A0A0L7QYW2</accession>
<gene>
    <name evidence="1" type="ORF">WH47_02290</name>
</gene>
<evidence type="ECO:0008006" key="3">
    <source>
        <dbReference type="Google" id="ProtNLM"/>
    </source>
</evidence>
<name>A0A0L7QYW2_9HYME</name>
<organism evidence="1 2">
    <name type="scientific">Habropoda laboriosa</name>
    <dbReference type="NCBI Taxonomy" id="597456"/>
    <lineage>
        <taxon>Eukaryota</taxon>
        <taxon>Metazoa</taxon>
        <taxon>Ecdysozoa</taxon>
        <taxon>Arthropoda</taxon>
        <taxon>Hexapoda</taxon>
        <taxon>Insecta</taxon>
        <taxon>Pterygota</taxon>
        <taxon>Neoptera</taxon>
        <taxon>Endopterygota</taxon>
        <taxon>Hymenoptera</taxon>
        <taxon>Apocrita</taxon>
        <taxon>Aculeata</taxon>
        <taxon>Apoidea</taxon>
        <taxon>Anthophila</taxon>
        <taxon>Apidae</taxon>
        <taxon>Habropoda</taxon>
    </lineage>
</organism>
<dbReference type="InterPro" id="IPR036397">
    <property type="entry name" value="RNaseH_sf"/>
</dbReference>
<sequence>FPSKWIGSISGLNPLEYYLWGHLKSFVYKASVDTVETLRQRVDQSCRQIRVTSSQFERVQQFMMGRIHTCIKAVDGHFEKFF</sequence>
<dbReference type="PANTHER" id="PTHR47326:SF1">
    <property type="entry name" value="HTH PSQ-TYPE DOMAIN-CONTAINING PROTEIN"/>
    <property type="match status" value="1"/>
</dbReference>
<evidence type="ECO:0000313" key="2">
    <source>
        <dbReference type="Proteomes" id="UP000053825"/>
    </source>
</evidence>
<dbReference type="EMBL" id="KQ414687">
    <property type="protein sequence ID" value="KOC63751.1"/>
    <property type="molecule type" value="Genomic_DNA"/>
</dbReference>
<dbReference type="Gene3D" id="3.30.420.10">
    <property type="entry name" value="Ribonuclease H-like superfamily/Ribonuclease H"/>
    <property type="match status" value="1"/>
</dbReference>
<protein>
    <recommendedName>
        <fullName evidence="3">Histone-lysine N-methyltransferase SETMAR</fullName>
    </recommendedName>
</protein>
<feature type="non-terminal residue" evidence="1">
    <location>
        <position position="1"/>
    </location>
</feature>
<dbReference type="Proteomes" id="UP000053825">
    <property type="component" value="Unassembled WGS sequence"/>
</dbReference>
<keyword evidence="2" id="KW-1185">Reference proteome</keyword>
<reference evidence="1 2" key="1">
    <citation type="submission" date="2015-07" db="EMBL/GenBank/DDBJ databases">
        <title>The genome of Habropoda laboriosa.</title>
        <authorList>
            <person name="Pan H."/>
            <person name="Kapheim K."/>
        </authorList>
    </citation>
    <scope>NUCLEOTIDE SEQUENCE [LARGE SCALE GENOMIC DNA]</scope>
    <source>
        <strain evidence="1">0110345459</strain>
    </source>
</reference>
<evidence type="ECO:0000313" key="1">
    <source>
        <dbReference type="EMBL" id="KOC63751.1"/>
    </source>
</evidence>